<evidence type="ECO:0000259" key="1">
    <source>
        <dbReference type="Pfam" id="PF20167"/>
    </source>
</evidence>
<organism evidence="2 3">
    <name type="scientific">Helianthus annuus</name>
    <name type="common">Common sunflower</name>
    <dbReference type="NCBI Taxonomy" id="4232"/>
    <lineage>
        <taxon>Eukaryota</taxon>
        <taxon>Viridiplantae</taxon>
        <taxon>Streptophyta</taxon>
        <taxon>Embryophyta</taxon>
        <taxon>Tracheophyta</taxon>
        <taxon>Spermatophyta</taxon>
        <taxon>Magnoliopsida</taxon>
        <taxon>eudicotyledons</taxon>
        <taxon>Gunneridae</taxon>
        <taxon>Pentapetalae</taxon>
        <taxon>asterids</taxon>
        <taxon>campanulids</taxon>
        <taxon>Asterales</taxon>
        <taxon>Asteraceae</taxon>
        <taxon>Asteroideae</taxon>
        <taxon>Heliantheae alliance</taxon>
        <taxon>Heliantheae</taxon>
        <taxon>Helianthus</taxon>
    </lineage>
</organism>
<feature type="domain" description="Putative plant transposon protein" evidence="1">
    <location>
        <begin position="7"/>
        <end position="152"/>
    </location>
</feature>
<protein>
    <recommendedName>
        <fullName evidence="1">Putative plant transposon protein domain-containing protein</fullName>
    </recommendedName>
</protein>
<gene>
    <name evidence="2" type="ORF">HanXRQr2_Chr11g0481451</name>
</gene>
<name>A0A9K3MZA7_HELAN</name>
<sequence length="188" mass="22214">MKLIGTVNGVKVEMSYDSLRRIAKFDSKSSNQYIYPSLKDLYYEPEKHPQWQHILDYLFIPGTTHGKLLRRNLRIEAKLMLVLCTHNVISRRGDKMEVRFQEVSVLYMLIHGSPMVPFRFLVLNNIWLRRNSGKRKIVPHCRLITTLLKKYGAIGAEDKGSYKRFKPFDIQHLGSGWEYKESERYHKL</sequence>
<dbReference type="EMBL" id="MNCJ02000326">
    <property type="protein sequence ID" value="KAF5781264.1"/>
    <property type="molecule type" value="Genomic_DNA"/>
</dbReference>
<keyword evidence="3" id="KW-1185">Reference proteome</keyword>
<comment type="caution">
    <text evidence="2">The sequence shown here is derived from an EMBL/GenBank/DDBJ whole genome shotgun (WGS) entry which is preliminary data.</text>
</comment>
<evidence type="ECO:0000313" key="2">
    <source>
        <dbReference type="EMBL" id="KAF5781264.1"/>
    </source>
</evidence>
<dbReference type="Gramene" id="mRNA:HanXRQr2_Chr11g0481451">
    <property type="protein sequence ID" value="CDS:HanXRQr2_Chr11g0481451.1"/>
    <property type="gene ID" value="HanXRQr2_Chr11g0481451"/>
</dbReference>
<evidence type="ECO:0000313" key="3">
    <source>
        <dbReference type="Proteomes" id="UP000215914"/>
    </source>
</evidence>
<dbReference type="Proteomes" id="UP000215914">
    <property type="component" value="Unassembled WGS sequence"/>
</dbReference>
<proteinExistence type="predicted"/>
<dbReference type="Pfam" id="PF20167">
    <property type="entry name" value="Transposase_32"/>
    <property type="match status" value="1"/>
</dbReference>
<dbReference type="AlphaFoldDB" id="A0A9K3MZA7"/>
<accession>A0A9K3MZA7</accession>
<reference evidence="2" key="1">
    <citation type="journal article" date="2017" name="Nature">
        <title>The sunflower genome provides insights into oil metabolism, flowering and Asterid evolution.</title>
        <authorList>
            <person name="Badouin H."/>
            <person name="Gouzy J."/>
            <person name="Grassa C.J."/>
            <person name="Murat F."/>
            <person name="Staton S.E."/>
            <person name="Cottret L."/>
            <person name="Lelandais-Briere C."/>
            <person name="Owens G.L."/>
            <person name="Carrere S."/>
            <person name="Mayjonade B."/>
            <person name="Legrand L."/>
            <person name="Gill N."/>
            <person name="Kane N.C."/>
            <person name="Bowers J.E."/>
            <person name="Hubner S."/>
            <person name="Bellec A."/>
            <person name="Berard A."/>
            <person name="Berges H."/>
            <person name="Blanchet N."/>
            <person name="Boniface M.C."/>
            <person name="Brunel D."/>
            <person name="Catrice O."/>
            <person name="Chaidir N."/>
            <person name="Claudel C."/>
            <person name="Donnadieu C."/>
            <person name="Faraut T."/>
            <person name="Fievet G."/>
            <person name="Helmstetter N."/>
            <person name="King M."/>
            <person name="Knapp S.J."/>
            <person name="Lai Z."/>
            <person name="Le Paslier M.C."/>
            <person name="Lippi Y."/>
            <person name="Lorenzon L."/>
            <person name="Mandel J.R."/>
            <person name="Marage G."/>
            <person name="Marchand G."/>
            <person name="Marquand E."/>
            <person name="Bret-Mestries E."/>
            <person name="Morien E."/>
            <person name="Nambeesan S."/>
            <person name="Nguyen T."/>
            <person name="Pegot-Espagnet P."/>
            <person name="Pouilly N."/>
            <person name="Raftis F."/>
            <person name="Sallet E."/>
            <person name="Schiex T."/>
            <person name="Thomas J."/>
            <person name="Vandecasteele C."/>
            <person name="Vares D."/>
            <person name="Vear F."/>
            <person name="Vautrin S."/>
            <person name="Crespi M."/>
            <person name="Mangin B."/>
            <person name="Burke J.M."/>
            <person name="Salse J."/>
            <person name="Munos S."/>
            <person name="Vincourt P."/>
            <person name="Rieseberg L.H."/>
            <person name="Langlade N.B."/>
        </authorList>
    </citation>
    <scope>NUCLEOTIDE SEQUENCE</scope>
    <source>
        <tissue evidence="2">Leaves</tissue>
    </source>
</reference>
<dbReference type="InterPro" id="IPR046796">
    <property type="entry name" value="Transposase_32_dom"/>
</dbReference>
<reference evidence="2" key="2">
    <citation type="submission" date="2020-06" db="EMBL/GenBank/DDBJ databases">
        <title>Helianthus annuus Genome sequencing and assembly Release 2.</title>
        <authorList>
            <person name="Gouzy J."/>
            <person name="Langlade N."/>
            <person name="Munos S."/>
        </authorList>
    </citation>
    <scope>NUCLEOTIDE SEQUENCE</scope>
    <source>
        <tissue evidence="2">Leaves</tissue>
    </source>
</reference>